<evidence type="ECO:0000256" key="1">
    <source>
        <dbReference type="ARBA" id="ARBA00022552"/>
    </source>
</evidence>
<accession>A0A2M7B5T4</accession>
<dbReference type="HAMAP" id="MF_01547">
    <property type="entry name" value="RNA_methyltr_E"/>
    <property type="match status" value="1"/>
</dbReference>
<dbReference type="InterPro" id="IPR029063">
    <property type="entry name" value="SAM-dependent_MTases_sf"/>
</dbReference>
<evidence type="ECO:0000256" key="7">
    <source>
        <dbReference type="ARBA" id="ARBA00041129"/>
    </source>
</evidence>
<evidence type="ECO:0000256" key="2">
    <source>
        <dbReference type="ARBA" id="ARBA00022603"/>
    </source>
</evidence>
<dbReference type="GO" id="GO:0005737">
    <property type="term" value="C:cytoplasm"/>
    <property type="evidence" value="ECO:0007669"/>
    <property type="project" value="UniProtKB-SubCell"/>
</dbReference>
<feature type="binding site" evidence="11">
    <location>
        <position position="52"/>
    </location>
    <ligand>
        <name>S-adenosyl-L-methionine</name>
        <dbReference type="ChEBI" id="CHEBI:59789"/>
    </ligand>
</feature>
<comment type="function">
    <text evidence="5 11">Specifically methylates the uridine in position 2552 of 23S rRNA at the 2'-O position of the ribose in the fully assembled 50S ribosomal subunit.</text>
</comment>
<dbReference type="PIRSF" id="PIRSF005461">
    <property type="entry name" value="23S_rRNA_mtase"/>
    <property type="match status" value="1"/>
</dbReference>
<evidence type="ECO:0000256" key="10">
    <source>
        <dbReference type="ARBA" id="ARBA00048970"/>
    </source>
</evidence>
<dbReference type="EMBL" id="PEVJ01000027">
    <property type="protein sequence ID" value="PIU98476.1"/>
    <property type="molecule type" value="Genomic_DNA"/>
</dbReference>
<feature type="binding site" evidence="11">
    <location>
        <position position="72"/>
    </location>
    <ligand>
        <name>S-adenosyl-L-methionine</name>
        <dbReference type="ChEBI" id="CHEBI:59789"/>
    </ligand>
</feature>
<evidence type="ECO:0000313" key="14">
    <source>
        <dbReference type="EMBL" id="PIU98476.1"/>
    </source>
</evidence>
<feature type="binding site" evidence="11">
    <location>
        <position position="109"/>
    </location>
    <ligand>
        <name>S-adenosyl-L-methionine</name>
        <dbReference type="ChEBI" id="CHEBI:59789"/>
    </ligand>
</feature>
<keyword evidence="4 11" id="KW-0949">S-adenosyl-L-methionine</keyword>
<feature type="active site" description="Proton acceptor" evidence="11 12">
    <location>
        <position position="149"/>
    </location>
</feature>
<gene>
    <name evidence="11" type="primary">rlmE</name>
    <name evidence="11" type="synonym">ftsJ</name>
    <name evidence="11" type="synonym">rrmJ</name>
    <name evidence="14" type="ORF">COS61_01185</name>
</gene>
<keyword evidence="3 11" id="KW-0808">Transferase</keyword>
<dbReference type="AlphaFoldDB" id="A0A2M7B5T4"/>
<protein>
    <recommendedName>
        <fullName evidence="7 11">Ribosomal RNA large subunit methyltransferase E</fullName>
        <ecNumber evidence="6 11">2.1.1.166</ecNumber>
    </recommendedName>
    <alternativeName>
        <fullName evidence="9 11">23S rRNA Um2552 methyltransferase</fullName>
    </alternativeName>
    <alternativeName>
        <fullName evidence="8 11">rRNA (uridine-2'-O-)-methyltransferase</fullName>
    </alternativeName>
</protein>
<dbReference type="Pfam" id="PF01728">
    <property type="entry name" value="FtsJ"/>
    <property type="match status" value="1"/>
</dbReference>
<comment type="similarity">
    <text evidence="11">Belongs to the class I-like SAM-binding methyltransferase superfamily. RNA methyltransferase RlmE family.</text>
</comment>
<dbReference type="InterPro" id="IPR015507">
    <property type="entry name" value="rRNA-MeTfrase_E"/>
</dbReference>
<evidence type="ECO:0000256" key="6">
    <source>
        <dbReference type="ARBA" id="ARBA00038861"/>
    </source>
</evidence>
<evidence type="ECO:0000313" key="15">
    <source>
        <dbReference type="Proteomes" id="UP000228949"/>
    </source>
</evidence>
<feature type="binding site" evidence="11">
    <location>
        <position position="93"/>
    </location>
    <ligand>
        <name>S-adenosyl-L-methionine</name>
        <dbReference type="ChEBI" id="CHEBI:59789"/>
    </ligand>
</feature>
<evidence type="ECO:0000256" key="9">
    <source>
        <dbReference type="ARBA" id="ARBA00042745"/>
    </source>
</evidence>
<dbReference type="Proteomes" id="UP000228949">
    <property type="component" value="Unassembled WGS sequence"/>
</dbReference>
<dbReference type="Gene3D" id="3.40.50.150">
    <property type="entry name" value="Vaccinia Virus protein VP39"/>
    <property type="match status" value="1"/>
</dbReference>
<keyword evidence="1 11" id="KW-0698">rRNA processing</keyword>
<dbReference type="EC" id="2.1.1.166" evidence="6 11"/>
<reference evidence="15" key="1">
    <citation type="submission" date="2017-09" db="EMBL/GenBank/DDBJ databases">
        <title>Depth-based differentiation of microbial function through sediment-hosted aquifers and enrichment of novel symbionts in the deep terrestrial subsurface.</title>
        <authorList>
            <person name="Probst A.J."/>
            <person name="Ladd B."/>
            <person name="Jarett J.K."/>
            <person name="Geller-Mcgrath D.E."/>
            <person name="Sieber C.M.K."/>
            <person name="Emerson J.B."/>
            <person name="Anantharaman K."/>
            <person name="Thomas B.C."/>
            <person name="Malmstrom R."/>
            <person name="Stieglmeier M."/>
            <person name="Klingl A."/>
            <person name="Woyke T."/>
            <person name="Ryan C.M."/>
            <person name="Banfield J.F."/>
        </authorList>
    </citation>
    <scope>NUCLEOTIDE SEQUENCE [LARGE SCALE GENOMIC DNA]</scope>
</reference>
<evidence type="ECO:0000256" key="3">
    <source>
        <dbReference type="ARBA" id="ARBA00022679"/>
    </source>
</evidence>
<dbReference type="SUPFAM" id="SSF53335">
    <property type="entry name" value="S-adenosyl-L-methionine-dependent methyltransferases"/>
    <property type="match status" value="1"/>
</dbReference>
<dbReference type="PANTHER" id="PTHR10920:SF18">
    <property type="entry name" value="RRNA METHYLTRANSFERASE 2, MITOCHONDRIAL"/>
    <property type="match status" value="1"/>
</dbReference>
<dbReference type="PANTHER" id="PTHR10920">
    <property type="entry name" value="RIBOSOMAL RNA METHYLTRANSFERASE"/>
    <property type="match status" value="1"/>
</dbReference>
<feature type="domain" description="Ribosomal RNA methyltransferase FtsJ" evidence="13">
    <location>
        <begin position="20"/>
        <end position="192"/>
    </location>
</feature>
<organism evidence="14 15">
    <name type="scientific">Candidatus Wolfebacteria bacterium CG03_land_8_20_14_0_80_40_12</name>
    <dbReference type="NCBI Taxonomy" id="1975069"/>
    <lineage>
        <taxon>Bacteria</taxon>
        <taxon>Candidatus Wolfeibacteriota</taxon>
    </lineage>
</organism>
<proteinExistence type="inferred from homology"/>
<dbReference type="InterPro" id="IPR002877">
    <property type="entry name" value="RNA_MeTrfase_FtsJ_dom"/>
</dbReference>
<dbReference type="InterPro" id="IPR050082">
    <property type="entry name" value="RNA_methyltr_RlmE"/>
</dbReference>
<name>A0A2M7B5T4_9BACT</name>
<keyword evidence="11" id="KW-0963">Cytoplasm</keyword>
<evidence type="ECO:0000256" key="11">
    <source>
        <dbReference type="HAMAP-Rule" id="MF_01547"/>
    </source>
</evidence>
<keyword evidence="2 11" id="KW-0489">Methyltransferase</keyword>
<comment type="caution">
    <text evidence="14">The sequence shown here is derived from an EMBL/GenBank/DDBJ whole genome shotgun (WGS) entry which is preliminary data.</text>
</comment>
<comment type="catalytic activity">
    <reaction evidence="10 11">
        <text>uridine(2552) in 23S rRNA + S-adenosyl-L-methionine = 2'-O-methyluridine(2552) in 23S rRNA + S-adenosyl-L-homocysteine + H(+)</text>
        <dbReference type="Rhea" id="RHEA:42720"/>
        <dbReference type="Rhea" id="RHEA-COMP:10202"/>
        <dbReference type="Rhea" id="RHEA-COMP:10203"/>
        <dbReference type="ChEBI" id="CHEBI:15378"/>
        <dbReference type="ChEBI" id="CHEBI:57856"/>
        <dbReference type="ChEBI" id="CHEBI:59789"/>
        <dbReference type="ChEBI" id="CHEBI:65315"/>
        <dbReference type="ChEBI" id="CHEBI:74478"/>
        <dbReference type="EC" id="2.1.1.166"/>
    </reaction>
</comment>
<evidence type="ECO:0000256" key="4">
    <source>
        <dbReference type="ARBA" id="ARBA00022691"/>
    </source>
</evidence>
<evidence type="ECO:0000256" key="5">
    <source>
        <dbReference type="ARBA" id="ARBA00037569"/>
    </source>
</evidence>
<feature type="binding site" evidence="11">
    <location>
        <position position="54"/>
    </location>
    <ligand>
        <name>S-adenosyl-L-methionine</name>
        <dbReference type="ChEBI" id="CHEBI:59789"/>
    </ligand>
</feature>
<evidence type="ECO:0000256" key="8">
    <source>
        <dbReference type="ARBA" id="ARBA00041995"/>
    </source>
</evidence>
<comment type="subcellular location">
    <subcellularLocation>
        <location evidence="11">Cytoplasm</location>
    </subcellularLocation>
</comment>
<evidence type="ECO:0000256" key="12">
    <source>
        <dbReference type="PIRSR" id="PIRSR005461-1"/>
    </source>
</evidence>
<evidence type="ECO:0000259" key="13">
    <source>
        <dbReference type="Pfam" id="PF01728"/>
    </source>
</evidence>
<sequence>MYRKDKKEEFFTSLARKEGYPARSVYKLKEIDEKYKIIKKGDRVLDLGSAPGSWLLYISQKVGDKGEVLGVDIEEIKITPKANISFIKKSVFDLKESDFKNKFKAVLSDLSPKTSGIKFLDAGRSLEMAEKSFEIAKSALLVGGNFVCKVFRNELSDEFFKKVENCFDFAKRFRPKAVIKKSKEFYIIGKGFRT</sequence>
<dbReference type="GO" id="GO:0008650">
    <property type="term" value="F:rRNA (uridine-2'-O-)-methyltransferase activity"/>
    <property type="evidence" value="ECO:0007669"/>
    <property type="project" value="UniProtKB-UniRule"/>
</dbReference>